<evidence type="ECO:0000313" key="1">
    <source>
        <dbReference type="EMBL" id="THU55108.1"/>
    </source>
</evidence>
<dbReference type="PANTHER" id="PTHR46196:SF2">
    <property type="entry name" value="TRANSCRIPTION FACTOR BHLH157"/>
    <property type="match status" value="1"/>
</dbReference>
<proteinExistence type="predicted"/>
<reference evidence="1 2" key="1">
    <citation type="journal article" date="2019" name="Nat. Plants">
        <title>Genome sequencing of Musa balbisiana reveals subgenome evolution and function divergence in polyploid bananas.</title>
        <authorList>
            <person name="Yao X."/>
        </authorList>
    </citation>
    <scope>NUCLEOTIDE SEQUENCE [LARGE SCALE GENOMIC DNA]</scope>
    <source>
        <strain evidence="2">cv. DH-PKW</strain>
        <tissue evidence="1">Leaves</tissue>
    </source>
</reference>
<gene>
    <name evidence="1" type="ORF">C4D60_Mb11t03100</name>
</gene>
<keyword evidence="2" id="KW-1185">Reference proteome</keyword>
<dbReference type="InterPro" id="IPR043561">
    <property type="entry name" value="LHW-like"/>
</dbReference>
<dbReference type="EMBL" id="PYDT01000007">
    <property type="protein sequence ID" value="THU55108.1"/>
    <property type="molecule type" value="Genomic_DNA"/>
</dbReference>
<evidence type="ECO:0008006" key="3">
    <source>
        <dbReference type="Google" id="ProtNLM"/>
    </source>
</evidence>
<dbReference type="AlphaFoldDB" id="A0A4S8J1B4"/>
<dbReference type="GO" id="GO:0003700">
    <property type="term" value="F:DNA-binding transcription factor activity"/>
    <property type="evidence" value="ECO:0007669"/>
    <property type="project" value="InterPro"/>
</dbReference>
<protein>
    <recommendedName>
        <fullName evidence="3">Transcription factor MYC/MYB N-terminal domain-containing protein</fullName>
    </recommendedName>
</protein>
<evidence type="ECO:0000313" key="2">
    <source>
        <dbReference type="Proteomes" id="UP000317650"/>
    </source>
</evidence>
<comment type="caution">
    <text evidence="1">The sequence shown here is derived from an EMBL/GenBank/DDBJ whole genome shotgun (WGS) entry which is preliminary data.</text>
</comment>
<dbReference type="PANTHER" id="PTHR46196">
    <property type="entry name" value="TRANSCRIPTION FACTOR BHLH155-LIKE ISOFORM X1-RELATED"/>
    <property type="match status" value="1"/>
</dbReference>
<organism evidence="1 2">
    <name type="scientific">Musa balbisiana</name>
    <name type="common">Banana</name>
    <dbReference type="NCBI Taxonomy" id="52838"/>
    <lineage>
        <taxon>Eukaryota</taxon>
        <taxon>Viridiplantae</taxon>
        <taxon>Streptophyta</taxon>
        <taxon>Embryophyta</taxon>
        <taxon>Tracheophyta</taxon>
        <taxon>Spermatophyta</taxon>
        <taxon>Magnoliopsida</taxon>
        <taxon>Liliopsida</taxon>
        <taxon>Zingiberales</taxon>
        <taxon>Musaceae</taxon>
        <taxon>Musa</taxon>
    </lineage>
</organism>
<dbReference type="STRING" id="52838.A0A4S8J1B4"/>
<name>A0A4S8J1B4_MUSBA</name>
<accession>A0A4S8J1B4</accession>
<dbReference type="Proteomes" id="UP000317650">
    <property type="component" value="Chromosome 11"/>
</dbReference>
<sequence length="135" mass="15391">MAPQLRAALAGLCRRHGWSYGVVWRVDHRDPRLLVVEDNYGEEQVSIVVEDMLNRVHMVGEGGFGGRDRPVMAPQLRAALAGLCRRHGWSYGVVWRVDHRDPRLLVVEDNYGEEQVSIVVEDMLNRVHMVGEGYE</sequence>